<evidence type="ECO:0000313" key="1">
    <source>
        <dbReference type="EMBL" id="KEZ85908.1"/>
    </source>
</evidence>
<protein>
    <submittedName>
        <fullName evidence="1">Uncharacterized protein</fullName>
    </submittedName>
</protein>
<accession>A0A084JAC4</accession>
<dbReference type="AlphaFoldDB" id="A0A084JAC4"/>
<evidence type="ECO:0000313" key="2">
    <source>
        <dbReference type="Proteomes" id="UP000028542"/>
    </source>
</evidence>
<sequence>MKNIFMPYYINGDTIRDMYKIAINRYENIEISGKREETTIQATLPLSELTCGKIIQGSATVTLSKSTQRKSIDEIENSSINLFINLETLLNRNNAIKSLKIYSDLNTISPGDIVELQCTIEKSDSTLELLRNTLELLEFQQITSDIDNTSMINWIKRNIKSLTEDKVLKYPASLPFDSNSLVITSVCSKHASMDIECYIGRPCTIVGEIASYDYPQSNHNIIDSNPLVSKLLWDFITSHSNYKDFVSHLNYNNEFPSDKKVLEIVPFIIYM</sequence>
<dbReference type="RefSeq" id="WP_035133639.1">
    <property type="nucleotide sequence ID" value="NZ_JPMD01000028.1"/>
</dbReference>
<proteinExistence type="predicted"/>
<reference evidence="1 2" key="1">
    <citation type="submission" date="2014-07" db="EMBL/GenBank/DDBJ databases">
        <title>Draft genome of Clostridium sulfidigenes 113A isolated from sediments associated with methane hydrate from Krishna Godavari basin.</title>
        <authorList>
            <person name="Honkalas V.S."/>
            <person name="Dabir A.P."/>
            <person name="Arora P."/>
            <person name="Dhakephalkar P.K."/>
        </authorList>
    </citation>
    <scope>NUCLEOTIDE SEQUENCE [LARGE SCALE GENOMIC DNA]</scope>
    <source>
        <strain evidence="1 2">113A</strain>
    </source>
</reference>
<dbReference type="Proteomes" id="UP000028542">
    <property type="component" value="Unassembled WGS sequence"/>
</dbReference>
<keyword evidence="2" id="KW-1185">Reference proteome</keyword>
<dbReference type="eggNOG" id="ENOG5032M0E">
    <property type="taxonomic scope" value="Bacteria"/>
</dbReference>
<dbReference type="EMBL" id="JPMD01000028">
    <property type="protein sequence ID" value="KEZ85908.1"/>
    <property type="molecule type" value="Genomic_DNA"/>
</dbReference>
<organism evidence="1 2">
    <name type="scientific">Clostridium sulfidigenes</name>
    <dbReference type="NCBI Taxonomy" id="318464"/>
    <lineage>
        <taxon>Bacteria</taxon>
        <taxon>Bacillati</taxon>
        <taxon>Bacillota</taxon>
        <taxon>Clostridia</taxon>
        <taxon>Eubacteriales</taxon>
        <taxon>Clostridiaceae</taxon>
        <taxon>Clostridium</taxon>
    </lineage>
</organism>
<name>A0A084JAC4_9CLOT</name>
<comment type="caution">
    <text evidence="1">The sequence shown here is derived from an EMBL/GenBank/DDBJ whole genome shotgun (WGS) entry which is preliminary data.</text>
</comment>
<gene>
    <name evidence="1" type="ORF">IO99_12290</name>
</gene>